<reference evidence="1" key="1">
    <citation type="submission" date="2020-10" db="EMBL/GenBank/DDBJ databases">
        <authorList>
            <person name="Gilroy R."/>
        </authorList>
    </citation>
    <scope>NUCLEOTIDE SEQUENCE</scope>
    <source>
        <strain evidence="1">CHK123-3438</strain>
    </source>
</reference>
<comment type="caution">
    <text evidence="1">The sequence shown here is derived from an EMBL/GenBank/DDBJ whole genome shotgun (WGS) entry which is preliminary data.</text>
</comment>
<gene>
    <name evidence="1" type="ORF">IAB60_07100</name>
</gene>
<accession>A0A9D1KG12</accession>
<protein>
    <submittedName>
        <fullName evidence="1">Uncharacterized protein</fullName>
    </submittedName>
</protein>
<organism evidence="1 2">
    <name type="scientific">Candidatus Caccovicinus merdipullorum</name>
    <dbReference type="NCBI Taxonomy" id="2840724"/>
    <lineage>
        <taxon>Bacteria</taxon>
        <taxon>Bacillati</taxon>
        <taxon>Bacillota</taxon>
        <taxon>Clostridia</taxon>
        <taxon>Eubacteriales</taxon>
        <taxon>Candidatus Caccovicinus</taxon>
    </lineage>
</organism>
<name>A0A9D1KG12_9FIRM</name>
<dbReference type="Proteomes" id="UP000886860">
    <property type="component" value="Unassembled WGS sequence"/>
</dbReference>
<evidence type="ECO:0000313" key="2">
    <source>
        <dbReference type="Proteomes" id="UP000886860"/>
    </source>
</evidence>
<dbReference type="EMBL" id="DVKS01000123">
    <property type="protein sequence ID" value="HIT41846.1"/>
    <property type="molecule type" value="Genomic_DNA"/>
</dbReference>
<evidence type="ECO:0000313" key="1">
    <source>
        <dbReference type="EMBL" id="HIT41846.1"/>
    </source>
</evidence>
<dbReference type="AlphaFoldDB" id="A0A9D1KG12"/>
<sequence length="112" mass="12487">MYIFLWSLFHFACSYQNIAISYSFSLRIGKSGSDFLAVQLELSADDAVSVMLDLDDQDAEKIINAQVPRKTRAAFDAALVDVATKLILSLQDAGEICSISSWIKQNYNDNLE</sequence>
<proteinExistence type="predicted"/>
<reference evidence="1" key="2">
    <citation type="journal article" date="2021" name="PeerJ">
        <title>Extensive microbial diversity within the chicken gut microbiome revealed by metagenomics and culture.</title>
        <authorList>
            <person name="Gilroy R."/>
            <person name="Ravi A."/>
            <person name="Getino M."/>
            <person name="Pursley I."/>
            <person name="Horton D.L."/>
            <person name="Alikhan N.F."/>
            <person name="Baker D."/>
            <person name="Gharbi K."/>
            <person name="Hall N."/>
            <person name="Watson M."/>
            <person name="Adriaenssens E.M."/>
            <person name="Foster-Nyarko E."/>
            <person name="Jarju S."/>
            <person name="Secka A."/>
            <person name="Antonio M."/>
            <person name="Oren A."/>
            <person name="Chaudhuri R.R."/>
            <person name="La Ragione R."/>
            <person name="Hildebrand F."/>
            <person name="Pallen M.J."/>
        </authorList>
    </citation>
    <scope>NUCLEOTIDE SEQUENCE</scope>
    <source>
        <strain evidence="1">CHK123-3438</strain>
    </source>
</reference>